<dbReference type="InterPro" id="IPR000015">
    <property type="entry name" value="Fimb_usher"/>
</dbReference>
<organism evidence="11 12">
    <name type="scientific">Vibrio panuliri</name>
    <dbReference type="NCBI Taxonomy" id="1381081"/>
    <lineage>
        <taxon>Bacteria</taxon>
        <taxon>Pseudomonadati</taxon>
        <taxon>Pseudomonadota</taxon>
        <taxon>Gammaproteobacteria</taxon>
        <taxon>Vibrionales</taxon>
        <taxon>Vibrionaceae</taxon>
        <taxon>Vibrio</taxon>
    </lineage>
</organism>
<name>A0ABX3F8H2_9VIBR</name>
<dbReference type="PANTHER" id="PTHR30451">
    <property type="entry name" value="OUTER MEMBRANE USHER PROTEIN"/>
    <property type="match status" value="1"/>
</dbReference>
<evidence type="ECO:0000259" key="10">
    <source>
        <dbReference type="Pfam" id="PF13954"/>
    </source>
</evidence>
<dbReference type="RefSeq" id="WP_075716392.1">
    <property type="nucleotide sequence ID" value="NZ_AP019655.1"/>
</dbReference>
<dbReference type="Gene3D" id="2.60.40.3110">
    <property type="match status" value="1"/>
</dbReference>
<keyword evidence="3" id="KW-0813">Transport</keyword>
<dbReference type="Gene3D" id="3.10.20.410">
    <property type="match status" value="1"/>
</dbReference>
<evidence type="ECO:0000256" key="5">
    <source>
        <dbReference type="ARBA" id="ARBA00022558"/>
    </source>
</evidence>
<proteinExistence type="inferred from homology"/>
<dbReference type="NCBIfam" id="NF011760">
    <property type="entry name" value="PRK15213.1"/>
    <property type="match status" value="1"/>
</dbReference>
<keyword evidence="4" id="KW-1134">Transmembrane beta strand</keyword>
<evidence type="ECO:0000256" key="9">
    <source>
        <dbReference type="ARBA" id="ARBA00023237"/>
    </source>
</evidence>
<evidence type="ECO:0000256" key="2">
    <source>
        <dbReference type="ARBA" id="ARBA00008064"/>
    </source>
</evidence>
<dbReference type="SUPFAM" id="SSF141729">
    <property type="entry name" value="FimD N-terminal domain-like"/>
    <property type="match status" value="1"/>
</dbReference>
<keyword evidence="5" id="KW-1029">Fimbrium biogenesis</keyword>
<evidence type="ECO:0000256" key="8">
    <source>
        <dbReference type="ARBA" id="ARBA00023136"/>
    </source>
</evidence>
<comment type="caution">
    <text evidence="11">The sequence shown here is derived from an EMBL/GenBank/DDBJ whole genome shotgun (WGS) entry which is preliminary data.</text>
</comment>
<keyword evidence="9" id="KW-0998">Cell outer membrane</keyword>
<dbReference type="Pfam" id="PF13954">
    <property type="entry name" value="PapC_N"/>
    <property type="match status" value="1"/>
</dbReference>
<dbReference type="InterPro" id="IPR025885">
    <property type="entry name" value="PapC_N"/>
</dbReference>
<evidence type="ECO:0000256" key="6">
    <source>
        <dbReference type="ARBA" id="ARBA00022692"/>
    </source>
</evidence>
<dbReference type="PANTHER" id="PTHR30451:SF21">
    <property type="entry name" value="FIMBRIAL USHER DOMAIN-CONTAINING PROTEIN YDET-RELATED"/>
    <property type="match status" value="1"/>
</dbReference>
<evidence type="ECO:0000256" key="7">
    <source>
        <dbReference type="ARBA" id="ARBA00022729"/>
    </source>
</evidence>
<comment type="similarity">
    <text evidence="2">Belongs to the fimbrial export usher family.</text>
</comment>
<evidence type="ECO:0000313" key="12">
    <source>
        <dbReference type="Proteomes" id="UP000186039"/>
    </source>
</evidence>
<evidence type="ECO:0000256" key="1">
    <source>
        <dbReference type="ARBA" id="ARBA00004571"/>
    </source>
</evidence>
<accession>A0ABX3F8H2</accession>
<dbReference type="Proteomes" id="UP000186039">
    <property type="component" value="Unassembled WGS sequence"/>
</dbReference>
<keyword evidence="12" id="KW-1185">Reference proteome</keyword>
<comment type="subcellular location">
    <subcellularLocation>
        <location evidence="1">Cell outer membrane</location>
        <topology evidence="1">Multi-pass membrane protein</topology>
    </subcellularLocation>
</comment>
<evidence type="ECO:0000313" key="11">
    <source>
        <dbReference type="EMBL" id="OLQ84741.1"/>
    </source>
</evidence>
<dbReference type="EMBL" id="MJMH01000234">
    <property type="protein sequence ID" value="OLQ84741.1"/>
    <property type="molecule type" value="Genomic_DNA"/>
</dbReference>
<evidence type="ECO:0000256" key="4">
    <source>
        <dbReference type="ARBA" id="ARBA00022452"/>
    </source>
</evidence>
<dbReference type="InterPro" id="IPR037224">
    <property type="entry name" value="PapC_N_sf"/>
</dbReference>
<gene>
    <name evidence="11" type="ORF">BIY20_17135</name>
</gene>
<dbReference type="InterPro" id="IPR042186">
    <property type="entry name" value="FimD_plug_dom"/>
</dbReference>
<sequence length="789" mass="85175">MKLVVKVKVSFVAAAILAGLYGTVTQAVELDLSFIRGGEQNTSQLVQGLGGKYISGRYLVDITLNEKDAGRRIITISESDTEVLCLSEQWLSEVGSEVGVVIRPDFYQLFFDAQRQCYQLELEPNTKVDFEFSTQQFSLSIPQRGLQQKHEQAQEWDYGTSALRLSYNANVNANEVDVFMYSSIGIKVNVGKWVASSSLSITEDNVDLPLLTASRALYDLKADLTLGRTFTSNSLVGGVSLVGVGLVSNSSMSPSDLGYAPAFTGIAKTNARVSLVQGGVTIYSELMPPGPFEISGVNLLSSGDVTMVIKENNGEISRQFFPLTILPNMLTPGEMEYSVQVGVRDDKSKLPGIFVAGSYGYGFEAVTLRGNSLLHANYMATGLALVRGLGTFGTIGMEGVYSFAQYQDGLIRNGGRLSLTYGKTFGQGTDLQLVSAQYISEEFVEFSGFNPSETEFFGTQQKNQYELSISHHLNTEINLGLSAYRRAFWNDEDVNIGLSGKISGRFDFLSLSLGADYSKTGDEDTYNVSLSASIPFSTFDKTVATFAGVTVSDTGSENYTAGVSSSIGKRVDYSASTSWSNSVGESTYSLQSSYRGDRVMLNGRISQSGGNVTGSASVSGAVIVLPKQNDWILTRNISDTIAIANVKDTPGVEFDSSPYPSNDKGNAVIPLRSYRSNKITLSGSTLPLNLELLTTSQDVLPTASSVVLLPFEAVEVKRYLFQIKDKQGRFVQNGTWATSASGLPLGFIAQNGVLFVNSVVSLSGLILGDCQISASKIKETIELQEVTCD</sequence>
<dbReference type="Gene3D" id="2.60.40.2610">
    <property type="entry name" value="Outer membrane usher protein FimD, plug domain"/>
    <property type="match status" value="1"/>
</dbReference>
<protein>
    <recommendedName>
        <fullName evidence="10">PapC N-terminal domain-containing protein</fullName>
    </recommendedName>
</protein>
<feature type="domain" description="PapC N-terminal" evidence="10">
    <location>
        <begin position="42"/>
        <end position="170"/>
    </location>
</feature>
<dbReference type="Pfam" id="PF00577">
    <property type="entry name" value="Usher"/>
    <property type="match status" value="1"/>
</dbReference>
<keyword evidence="6" id="KW-0812">Transmembrane</keyword>
<keyword evidence="7" id="KW-0732">Signal</keyword>
<reference evidence="11 12" key="1">
    <citation type="submission" date="2016-09" db="EMBL/GenBank/DDBJ databases">
        <title>Genomic Taxonomy of the Vibrionaceae.</title>
        <authorList>
            <person name="Gonzalez-Castillo A."/>
            <person name="Gomez-Gil B."/>
            <person name="Enciso-Ibarra K."/>
        </authorList>
    </citation>
    <scope>NUCLEOTIDE SEQUENCE [LARGE SCALE GENOMIC DNA]</scope>
    <source>
        <strain evidence="11 12">CAIM 1902</strain>
    </source>
</reference>
<keyword evidence="8" id="KW-0472">Membrane</keyword>
<evidence type="ECO:0000256" key="3">
    <source>
        <dbReference type="ARBA" id="ARBA00022448"/>
    </source>
</evidence>